<proteinExistence type="predicted"/>
<reference evidence="1" key="1">
    <citation type="journal article" date="2020" name="Stud. Mycol.">
        <title>101 Dothideomycetes genomes: a test case for predicting lifestyles and emergence of pathogens.</title>
        <authorList>
            <person name="Haridas S."/>
            <person name="Albert R."/>
            <person name="Binder M."/>
            <person name="Bloem J."/>
            <person name="Labutti K."/>
            <person name="Salamov A."/>
            <person name="Andreopoulos B."/>
            <person name="Baker S."/>
            <person name="Barry K."/>
            <person name="Bills G."/>
            <person name="Bluhm B."/>
            <person name="Cannon C."/>
            <person name="Castanera R."/>
            <person name="Culley D."/>
            <person name="Daum C."/>
            <person name="Ezra D."/>
            <person name="Gonzalez J."/>
            <person name="Henrissat B."/>
            <person name="Kuo A."/>
            <person name="Liang C."/>
            <person name="Lipzen A."/>
            <person name="Lutzoni F."/>
            <person name="Magnuson J."/>
            <person name="Mondo S."/>
            <person name="Nolan M."/>
            <person name="Ohm R."/>
            <person name="Pangilinan J."/>
            <person name="Park H.-J."/>
            <person name="Ramirez L."/>
            <person name="Alfaro M."/>
            <person name="Sun H."/>
            <person name="Tritt A."/>
            <person name="Yoshinaga Y."/>
            <person name="Zwiers L.-H."/>
            <person name="Turgeon B."/>
            <person name="Goodwin S."/>
            <person name="Spatafora J."/>
            <person name="Crous P."/>
            <person name="Grigoriev I."/>
        </authorList>
    </citation>
    <scope>NUCLEOTIDE SEQUENCE</scope>
    <source>
        <strain evidence="1">CBS 675.92</strain>
    </source>
</reference>
<keyword evidence="2" id="KW-1185">Reference proteome</keyword>
<evidence type="ECO:0000313" key="2">
    <source>
        <dbReference type="Proteomes" id="UP000800035"/>
    </source>
</evidence>
<evidence type="ECO:0000313" key="1">
    <source>
        <dbReference type="EMBL" id="KAF1959612.1"/>
    </source>
</evidence>
<dbReference type="Proteomes" id="UP000800035">
    <property type="component" value="Unassembled WGS sequence"/>
</dbReference>
<dbReference type="OrthoDB" id="5337308at2759"/>
<sequence>MSPDGQDRQSAAGTDLWEKALEKGTKLLLMMQSTDFEAGAASPFDDSTNPDDYGYMTQDISDEYDPERVSTMNEIALTELGIGTQAHLFGGDNYHIMWATDHTTGPESWFSQILNPRAGLIIADLNTSPNHGENPAGKKLPDLRFWSDIAYLQWRSACAEYECKQSTSCDTPQPQASELNKVLEQIGAELSEWPGVLLKPDCEEAKVLLGSPNGSGVAFLLIDHKAQLGRKTVGGIRIFNDDESYLNLLFEIEDVVDDTTSEIEERVADATFKVKDIVDDTIFESEN</sequence>
<protein>
    <submittedName>
        <fullName evidence="1">Uncharacterized protein</fullName>
    </submittedName>
</protein>
<name>A0A6A5U6W9_9PLEO</name>
<organism evidence="1 2">
    <name type="scientific">Byssothecium circinans</name>
    <dbReference type="NCBI Taxonomy" id="147558"/>
    <lineage>
        <taxon>Eukaryota</taxon>
        <taxon>Fungi</taxon>
        <taxon>Dikarya</taxon>
        <taxon>Ascomycota</taxon>
        <taxon>Pezizomycotina</taxon>
        <taxon>Dothideomycetes</taxon>
        <taxon>Pleosporomycetidae</taxon>
        <taxon>Pleosporales</taxon>
        <taxon>Massarineae</taxon>
        <taxon>Massarinaceae</taxon>
        <taxon>Byssothecium</taxon>
    </lineage>
</organism>
<dbReference type="AlphaFoldDB" id="A0A6A5U6W9"/>
<accession>A0A6A5U6W9</accession>
<gene>
    <name evidence="1" type="ORF">CC80DRAFT_501814</name>
</gene>
<dbReference type="EMBL" id="ML976984">
    <property type="protein sequence ID" value="KAF1959612.1"/>
    <property type="molecule type" value="Genomic_DNA"/>
</dbReference>